<gene>
    <name evidence="6" type="ORF">KALB_1488</name>
</gene>
<dbReference type="Pfam" id="PF00668">
    <property type="entry name" value="Condensation"/>
    <property type="match status" value="1"/>
</dbReference>
<dbReference type="InterPro" id="IPR025110">
    <property type="entry name" value="AMP-bd_C"/>
</dbReference>
<feature type="domain" description="AMP-dependent synthetase/ligase" evidence="2">
    <location>
        <begin position="564"/>
        <end position="914"/>
    </location>
</feature>
<dbReference type="InterPro" id="IPR023213">
    <property type="entry name" value="CAT-like_dom_sf"/>
</dbReference>
<dbReference type="eggNOG" id="COG1020">
    <property type="taxonomic scope" value="Bacteria"/>
</dbReference>
<dbReference type="GO" id="GO:0044550">
    <property type="term" value="P:secondary metabolite biosynthetic process"/>
    <property type="evidence" value="ECO:0007669"/>
    <property type="project" value="TreeGrafter"/>
</dbReference>
<protein>
    <recommendedName>
        <fullName evidence="8">Carrier domain-containing protein</fullName>
    </recommendedName>
</protein>
<dbReference type="EMBL" id="CP007155">
    <property type="protein sequence ID" value="AHH94861.1"/>
    <property type="molecule type" value="Genomic_DNA"/>
</dbReference>
<dbReference type="Pfam" id="PF00501">
    <property type="entry name" value="AMP-binding"/>
    <property type="match status" value="1"/>
</dbReference>
<dbReference type="InterPro" id="IPR042099">
    <property type="entry name" value="ANL_N_sf"/>
</dbReference>
<dbReference type="Proteomes" id="UP000019225">
    <property type="component" value="Chromosome"/>
</dbReference>
<dbReference type="HOGENOM" id="CLU_000022_2_4_11"/>
<dbReference type="Gene3D" id="1.10.1200.10">
    <property type="entry name" value="ACP-like"/>
    <property type="match status" value="1"/>
</dbReference>
<dbReference type="GO" id="GO:0005737">
    <property type="term" value="C:cytoplasm"/>
    <property type="evidence" value="ECO:0007669"/>
    <property type="project" value="TreeGrafter"/>
</dbReference>
<dbReference type="InterPro" id="IPR000873">
    <property type="entry name" value="AMP-dep_synth/lig_dom"/>
</dbReference>
<dbReference type="SUPFAM" id="SSF52777">
    <property type="entry name" value="CoA-dependent acyltransferases"/>
    <property type="match status" value="2"/>
</dbReference>
<dbReference type="NCBIfam" id="TIGR01733">
    <property type="entry name" value="AA-adenyl-dom"/>
    <property type="match status" value="1"/>
</dbReference>
<dbReference type="PANTHER" id="PTHR45527">
    <property type="entry name" value="NONRIBOSOMAL PEPTIDE SYNTHETASE"/>
    <property type="match status" value="1"/>
</dbReference>
<evidence type="ECO:0000259" key="2">
    <source>
        <dbReference type="Pfam" id="PF00501"/>
    </source>
</evidence>
<dbReference type="InterPro" id="IPR009081">
    <property type="entry name" value="PP-bd_ACP"/>
</dbReference>
<dbReference type="Pfam" id="PF13193">
    <property type="entry name" value="AMP-binding_C"/>
    <property type="match status" value="1"/>
</dbReference>
<dbReference type="GO" id="GO:0003824">
    <property type="term" value="F:catalytic activity"/>
    <property type="evidence" value="ECO:0007669"/>
    <property type="project" value="InterPro"/>
</dbReference>
<feature type="domain" description="Carrier" evidence="3">
    <location>
        <begin position="15"/>
        <end position="67"/>
    </location>
</feature>
<dbReference type="GO" id="GO:0008610">
    <property type="term" value="P:lipid biosynthetic process"/>
    <property type="evidence" value="ECO:0007669"/>
    <property type="project" value="UniProtKB-ARBA"/>
</dbReference>
<keyword evidence="7" id="KW-1185">Reference proteome</keyword>
<dbReference type="Pfam" id="PF00550">
    <property type="entry name" value="PP-binding"/>
    <property type="match status" value="1"/>
</dbReference>
<evidence type="ECO:0000313" key="7">
    <source>
        <dbReference type="Proteomes" id="UP000019225"/>
    </source>
</evidence>
<dbReference type="SUPFAM" id="SSF56801">
    <property type="entry name" value="Acetyl-CoA synthetase-like"/>
    <property type="match status" value="1"/>
</dbReference>
<dbReference type="InterPro" id="IPR036736">
    <property type="entry name" value="ACP-like_sf"/>
</dbReference>
<feature type="domain" description="AMP-binding enzyme C-terminal" evidence="5">
    <location>
        <begin position="972"/>
        <end position="1044"/>
    </location>
</feature>
<dbReference type="STRING" id="1449976.KALB_1488"/>
<dbReference type="KEGG" id="kal:KALB_1488"/>
<dbReference type="PROSITE" id="PS00455">
    <property type="entry name" value="AMP_BINDING"/>
    <property type="match status" value="1"/>
</dbReference>
<dbReference type="InterPro" id="IPR020845">
    <property type="entry name" value="AMP-binding_CS"/>
</dbReference>
<evidence type="ECO:0008006" key="8">
    <source>
        <dbReference type="Google" id="ProtNLM"/>
    </source>
</evidence>
<dbReference type="Gene3D" id="3.30.559.30">
    <property type="entry name" value="Nonribosomal peptide synthetase, condensation domain"/>
    <property type="match status" value="1"/>
</dbReference>
<dbReference type="PATRIC" id="fig|1449976.3.peg.1497"/>
<evidence type="ECO:0000259" key="4">
    <source>
        <dbReference type="Pfam" id="PF00668"/>
    </source>
</evidence>
<dbReference type="OrthoDB" id="2472181at2"/>
<evidence type="ECO:0000256" key="1">
    <source>
        <dbReference type="ARBA" id="ARBA00001957"/>
    </source>
</evidence>
<dbReference type="Gene3D" id="3.30.300.30">
    <property type="match status" value="1"/>
</dbReference>
<dbReference type="GO" id="GO:0031177">
    <property type="term" value="F:phosphopantetheine binding"/>
    <property type="evidence" value="ECO:0007669"/>
    <property type="project" value="TreeGrafter"/>
</dbReference>
<dbReference type="PANTHER" id="PTHR45527:SF1">
    <property type="entry name" value="FATTY ACID SYNTHASE"/>
    <property type="match status" value="1"/>
</dbReference>
<proteinExistence type="predicted"/>
<feature type="domain" description="Condensation" evidence="4">
    <location>
        <begin position="101"/>
        <end position="545"/>
    </location>
</feature>
<dbReference type="InterPro" id="IPR010071">
    <property type="entry name" value="AA_adenyl_dom"/>
</dbReference>
<dbReference type="GO" id="GO:0043041">
    <property type="term" value="P:amino acid activation for nonribosomal peptide biosynthetic process"/>
    <property type="evidence" value="ECO:0007669"/>
    <property type="project" value="TreeGrafter"/>
</dbReference>
<reference evidence="6 7" key="1">
    <citation type="journal article" date="2014" name="BMC Genomics">
        <title>Complete genome sequence of producer of the glycopeptide antibiotic Aculeximycin Kutzneria albida DSM 43870T, a representative of minor genus of Pseudonocardiaceae.</title>
        <authorList>
            <person name="Rebets Y."/>
            <person name="Tokovenko B."/>
            <person name="Lushchyk I."/>
            <person name="Ruckert C."/>
            <person name="Zaburannyi N."/>
            <person name="Bechthold A."/>
            <person name="Kalinowski J."/>
            <person name="Luzhetskyy A."/>
        </authorList>
    </citation>
    <scope>NUCLEOTIDE SEQUENCE [LARGE SCALE GENOMIC DNA]</scope>
    <source>
        <strain evidence="6">DSM 43870</strain>
    </source>
</reference>
<dbReference type="AlphaFoldDB" id="W5W2X8"/>
<name>W5W2X8_9PSEU</name>
<organism evidence="6 7">
    <name type="scientific">Kutzneria albida DSM 43870</name>
    <dbReference type="NCBI Taxonomy" id="1449976"/>
    <lineage>
        <taxon>Bacteria</taxon>
        <taxon>Bacillati</taxon>
        <taxon>Actinomycetota</taxon>
        <taxon>Actinomycetes</taxon>
        <taxon>Pseudonocardiales</taxon>
        <taxon>Pseudonocardiaceae</taxon>
        <taxon>Kutzneria</taxon>
    </lineage>
</organism>
<dbReference type="InterPro" id="IPR001242">
    <property type="entry name" value="Condensation_dom"/>
</dbReference>
<sequence length="1064" mass="114204">MAPSVDDAPTPLTQLSGLVGEVLGRGADAVLARATEESFVALGGTSMDAIKLVGLAERRLALAVDAGGLLGRTPLAAVLAAASECPPVAQVEPGEGPELLELMETQRGLLLSENFSTGTEWHMLSSAELTGPLDLAALRETLRWLAARHESLRTVLVREDGQVWRRVVPEWEPELFVQSLRVPEGDSPVRAVHEQLGSTSNHYLSPWTKPSYAFVLTTFGEQHHLLSMLVHHVISDGWSVGLMWQEFAQAYGRLRAGQELDPTPAPVPDVVVRRRQALDASGSLVSITQDRIAQLSGLPTVVEVPSDTPRPQAFDYKGAMLDFGLSRQAREACEQLAARAKVTRTAVLLGAWALVIGRRTGMAEFLIANSVGMRPTEEILGVFGPCAAPAPMVCRLPEDQTVEQFLHGTAAAMADSLSYGDVRLAELMMGTGAFAVADGRRIPMTQIVFSANDQFAPESLHAGELEVRLHEGHCGGAPNDLLLYVQRWGDSPLLSLEYATSAYSASDANDLAEAVEGTLLELERHYADPLGTVRGMSDRQRQVLLDLRDGRPADVSRTAWQLVERQALATPDAVAVQDPQSDITLTYRQLHTAVEIQSAMLAAAEVRENDHVVVAVPRSAAEVVAVLAILRLGVAYVSLHPASPPDKLTKMLAKVHPKAIIGTESGVAPLLPLMSGRCAVVAPADLSAAGTELPIPPAAPADPERVAYILFTSGSTGDPKPVRVPDRAIVRLVADPDYIDLRPEDRYMRFATLSFDVSVLEVFTPLISGGALVVCPETSLTPSELAQFFAQQHISVVYLTSGLFRVLADSRPDAFAGVRCVLAGGDVVPAEQVRSLLQSYPGLRVGNLYGPTENGVWTTLHLMSDASEVSDPLPIGRPMAGNGVLVLDEAGRLVPPGGVGELCCLGDGLAVDYYNSPEQNAKAFGITEDGLRIYRTGDVARWDRLGRVRFFGRRDNQVKIMGFRVELGEVRSRLLEHPSVRDALVIAVGADSDSRRVLAGVVLAEDAPCTREELAGFVAETVPAYAVPTLWAIVDRMPVTPNGKADVRALEQAAHATTDVVPAQ</sequence>
<dbReference type="InterPro" id="IPR045851">
    <property type="entry name" value="AMP-bd_C_sf"/>
</dbReference>
<evidence type="ECO:0000259" key="5">
    <source>
        <dbReference type="Pfam" id="PF13193"/>
    </source>
</evidence>
<evidence type="ECO:0000259" key="3">
    <source>
        <dbReference type="Pfam" id="PF00550"/>
    </source>
</evidence>
<dbReference type="Gene3D" id="3.40.50.12780">
    <property type="entry name" value="N-terminal domain of ligase-like"/>
    <property type="match status" value="1"/>
</dbReference>
<dbReference type="RefSeq" id="WP_025355078.1">
    <property type="nucleotide sequence ID" value="NZ_CP007155.1"/>
</dbReference>
<dbReference type="Gene3D" id="3.30.559.10">
    <property type="entry name" value="Chloramphenicol acetyltransferase-like domain"/>
    <property type="match status" value="1"/>
</dbReference>
<accession>W5W2X8</accession>
<evidence type="ECO:0000313" key="6">
    <source>
        <dbReference type="EMBL" id="AHH94861.1"/>
    </source>
</evidence>
<comment type="cofactor">
    <cofactor evidence="1">
        <name>pantetheine 4'-phosphate</name>
        <dbReference type="ChEBI" id="CHEBI:47942"/>
    </cofactor>
</comment>